<proteinExistence type="inferred from homology"/>
<dbReference type="InterPro" id="IPR029058">
    <property type="entry name" value="AB_hydrolase_fold"/>
</dbReference>
<keyword evidence="5" id="KW-1185">Reference proteome</keyword>
<evidence type="ECO:0000313" key="4">
    <source>
        <dbReference type="EMBL" id="KAJ7368483.1"/>
    </source>
</evidence>
<dbReference type="EMBL" id="JARIHO010000001">
    <property type="protein sequence ID" value="KAJ7368483.1"/>
    <property type="molecule type" value="Genomic_DNA"/>
</dbReference>
<dbReference type="Pfam" id="PF05057">
    <property type="entry name" value="DUF676"/>
    <property type="match status" value="1"/>
</dbReference>
<comment type="similarity">
    <text evidence="1">Belongs to the putative lipase ROG1 family.</text>
</comment>
<name>A0AAD7F6G5_9AGAR</name>
<accession>A0AAD7F6G5</accession>
<dbReference type="Gene3D" id="3.40.50.1820">
    <property type="entry name" value="alpha/beta hydrolase"/>
    <property type="match status" value="1"/>
</dbReference>
<comment type="caution">
    <text evidence="4">The sequence shown here is derived from an EMBL/GenBank/DDBJ whole genome shotgun (WGS) entry which is preliminary data.</text>
</comment>
<dbReference type="SUPFAM" id="SSF53474">
    <property type="entry name" value="alpha/beta-Hydrolases"/>
    <property type="match status" value="1"/>
</dbReference>
<feature type="domain" description="DUF676" evidence="3">
    <location>
        <begin position="13"/>
        <end position="141"/>
    </location>
</feature>
<feature type="compositionally biased region" description="Pro residues" evidence="2">
    <location>
        <begin position="411"/>
        <end position="432"/>
    </location>
</feature>
<gene>
    <name evidence="4" type="ORF">DFH08DRAFT_762392</name>
</gene>
<dbReference type="AlphaFoldDB" id="A0AAD7F6G5"/>
<evidence type="ECO:0000256" key="1">
    <source>
        <dbReference type="ARBA" id="ARBA00007920"/>
    </source>
</evidence>
<organism evidence="4 5">
    <name type="scientific">Mycena albidolilacea</name>
    <dbReference type="NCBI Taxonomy" id="1033008"/>
    <lineage>
        <taxon>Eukaryota</taxon>
        <taxon>Fungi</taxon>
        <taxon>Dikarya</taxon>
        <taxon>Basidiomycota</taxon>
        <taxon>Agaricomycotina</taxon>
        <taxon>Agaricomycetes</taxon>
        <taxon>Agaricomycetidae</taxon>
        <taxon>Agaricales</taxon>
        <taxon>Marasmiineae</taxon>
        <taxon>Mycenaceae</taxon>
        <taxon>Mycena</taxon>
    </lineage>
</organism>
<sequence length="445" mass="47405">MSDLAVTIRDVLVIVFIHGFKGTDTTFGEFPGRLQHVLAESVPNASVECTVFPAYETKGDLTEAVVKFADWLTTLTVEREVASGGGAGKAKIVLCGHSMGGLLAADTLREFMKNRETQPDFVLWPKIVAVIAFDTPYLGLHPGVFKNSATKAVEYAQAARTVGTGLLGAFAGGFSKAAAPPTPPAPAANKQATGWGKWAGTASYAVGGALLAGAAAGASYYKRDDLGLGYSWATDHMKYVSHLWDGDALGRRVEFLVDAQEREGVQFRNFYTYLPPTPLLHSSERTFIVLPKKNAKAAPHFVLARNGLASDELEAHTGMFSGKTNDGYYDLGLQAAQVIREAVISARGIIDTTPPPVDSKLFEQSAWGEDNDVPVDTTSPAASAVSTESPAPEQSPWGEDNHVLIDTTSPETPPAPAPAPAPVDPKPKPSTQPAPEMAEWGKEWQ</sequence>
<feature type="compositionally biased region" description="Polar residues" evidence="2">
    <location>
        <begin position="376"/>
        <end position="389"/>
    </location>
</feature>
<evidence type="ECO:0000256" key="2">
    <source>
        <dbReference type="SAM" id="MobiDB-lite"/>
    </source>
</evidence>
<evidence type="ECO:0000313" key="5">
    <source>
        <dbReference type="Proteomes" id="UP001218218"/>
    </source>
</evidence>
<dbReference type="PANTHER" id="PTHR47842">
    <property type="entry name" value="EXPRESSED PROTEIN"/>
    <property type="match status" value="1"/>
</dbReference>
<dbReference type="InterPro" id="IPR007751">
    <property type="entry name" value="DUF676_lipase-like"/>
</dbReference>
<dbReference type="Proteomes" id="UP001218218">
    <property type="component" value="Unassembled WGS sequence"/>
</dbReference>
<feature type="region of interest" description="Disordered" evidence="2">
    <location>
        <begin position="368"/>
        <end position="445"/>
    </location>
</feature>
<dbReference type="PANTHER" id="PTHR47842:SF1">
    <property type="entry name" value="DUF676 DOMAIN-CONTAINING PROTEIN"/>
    <property type="match status" value="1"/>
</dbReference>
<evidence type="ECO:0000259" key="3">
    <source>
        <dbReference type="Pfam" id="PF05057"/>
    </source>
</evidence>
<reference evidence="4" key="1">
    <citation type="submission" date="2023-03" db="EMBL/GenBank/DDBJ databases">
        <title>Massive genome expansion in bonnet fungi (Mycena s.s.) driven by repeated elements and novel gene families across ecological guilds.</title>
        <authorList>
            <consortium name="Lawrence Berkeley National Laboratory"/>
            <person name="Harder C.B."/>
            <person name="Miyauchi S."/>
            <person name="Viragh M."/>
            <person name="Kuo A."/>
            <person name="Thoen E."/>
            <person name="Andreopoulos B."/>
            <person name="Lu D."/>
            <person name="Skrede I."/>
            <person name="Drula E."/>
            <person name="Henrissat B."/>
            <person name="Morin E."/>
            <person name="Kohler A."/>
            <person name="Barry K."/>
            <person name="LaButti K."/>
            <person name="Morin E."/>
            <person name="Salamov A."/>
            <person name="Lipzen A."/>
            <person name="Mereny Z."/>
            <person name="Hegedus B."/>
            <person name="Baldrian P."/>
            <person name="Stursova M."/>
            <person name="Weitz H."/>
            <person name="Taylor A."/>
            <person name="Grigoriev I.V."/>
            <person name="Nagy L.G."/>
            <person name="Martin F."/>
            <person name="Kauserud H."/>
        </authorList>
    </citation>
    <scope>NUCLEOTIDE SEQUENCE</scope>
    <source>
        <strain evidence="4">CBHHK002</strain>
    </source>
</reference>
<protein>
    <recommendedName>
        <fullName evidence="3">DUF676 domain-containing protein</fullName>
    </recommendedName>
</protein>